<protein>
    <recommendedName>
        <fullName evidence="5">Prolyl-tRNA synthetase</fullName>
    </recommendedName>
</protein>
<dbReference type="Proteomes" id="UP000297540">
    <property type="component" value="Unassembled WGS sequence"/>
</dbReference>
<organism evidence="3 4">
    <name type="scientific">Mucilaginibacter psychrotolerans</name>
    <dbReference type="NCBI Taxonomy" id="1524096"/>
    <lineage>
        <taxon>Bacteria</taxon>
        <taxon>Pseudomonadati</taxon>
        <taxon>Bacteroidota</taxon>
        <taxon>Sphingobacteriia</taxon>
        <taxon>Sphingobacteriales</taxon>
        <taxon>Sphingobacteriaceae</taxon>
        <taxon>Mucilaginibacter</taxon>
    </lineage>
</organism>
<feature type="compositionally biased region" description="Polar residues" evidence="1">
    <location>
        <begin position="263"/>
        <end position="283"/>
    </location>
</feature>
<keyword evidence="2" id="KW-0732">Signal</keyword>
<evidence type="ECO:0000256" key="2">
    <source>
        <dbReference type="SAM" id="SignalP"/>
    </source>
</evidence>
<evidence type="ECO:0008006" key="5">
    <source>
        <dbReference type="Google" id="ProtNLM"/>
    </source>
</evidence>
<accession>A0A4Y8S4B1</accession>
<evidence type="ECO:0000313" key="4">
    <source>
        <dbReference type="Proteomes" id="UP000297540"/>
    </source>
</evidence>
<feature type="chain" id="PRO_5021316078" description="Prolyl-tRNA synthetase" evidence="2">
    <location>
        <begin position="25"/>
        <end position="315"/>
    </location>
</feature>
<feature type="region of interest" description="Disordered" evidence="1">
    <location>
        <begin position="219"/>
        <end position="315"/>
    </location>
</feature>
<dbReference type="EMBL" id="SOZE01000039">
    <property type="protein sequence ID" value="TFF33773.1"/>
    <property type="molecule type" value="Genomic_DNA"/>
</dbReference>
<feature type="compositionally biased region" description="Polar residues" evidence="1">
    <location>
        <begin position="243"/>
        <end position="253"/>
    </location>
</feature>
<gene>
    <name evidence="3" type="ORF">E2R66_24575</name>
</gene>
<name>A0A4Y8S4B1_9SPHI</name>
<dbReference type="PROSITE" id="PS51257">
    <property type="entry name" value="PROKAR_LIPOPROTEIN"/>
    <property type="match status" value="1"/>
</dbReference>
<comment type="caution">
    <text evidence="3">The sequence shown here is derived from an EMBL/GenBank/DDBJ whole genome shotgun (WGS) entry which is preliminary data.</text>
</comment>
<dbReference type="AlphaFoldDB" id="A0A4Y8S4B1"/>
<reference evidence="3 4" key="1">
    <citation type="journal article" date="2017" name="Int. J. Syst. Evol. Microbiol.">
        <title>Mucilaginibacterpsychrotolerans sp. nov., isolated from peatlands.</title>
        <authorList>
            <person name="Deng Y."/>
            <person name="Shen L."/>
            <person name="Xu B."/>
            <person name="Liu Y."/>
            <person name="Gu Z."/>
            <person name="Liu H."/>
            <person name="Zhou Y."/>
        </authorList>
    </citation>
    <scope>NUCLEOTIDE SEQUENCE [LARGE SCALE GENOMIC DNA]</scope>
    <source>
        <strain evidence="3 4">NH7-4</strain>
    </source>
</reference>
<evidence type="ECO:0000313" key="3">
    <source>
        <dbReference type="EMBL" id="TFF33773.1"/>
    </source>
</evidence>
<feature type="signal peptide" evidence="2">
    <location>
        <begin position="1"/>
        <end position="24"/>
    </location>
</feature>
<feature type="compositionally biased region" description="Gly residues" evidence="1">
    <location>
        <begin position="293"/>
        <end position="315"/>
    </location>
</feature>
<proteinExistence type="predicted"/>
<dbReference type="RefSeq" id="WP_133235914.1">
    <property type="nucleotide sequence ID" value="NZ_SOZE01000039.1"/>
</dbReference>
<keyword evidence="4" id="KW-1185">Reference proteome</keyword>
<dbReference type="OrthoDB" id="800068at2"/>
<evidence type="ECO:0000256" key="1">
    <source>
        <dbReference type="SAM" id="MobiDB-lite"/>
    </source>
</evidence>
<sequence>MKRNLLLGIAIIGAVALSSCSVNKTASTAKNSDDVYFSQATAGEAPEYIAPKPVYQQQQDDVAYDGDNGDDDYYYYDDYSSRINRFGYYSPFSYYDSYYGNYNPYNYSNYGFSVGLNWSPFTLPYGSPYGFYGGIGYGYGAFSPYAGFGNYYGYGGGFGYSPYSYWGTGYGYGGNYWGVISANSTYGTPRPNRGAGSPRGIGVGGRNGVGYSGVANNGIGYYPNRPTRGSDGSYTTRPAARGYSNNGSYSNTRPTRDARGGNDSYQPQQRPASSARTPDRQPSYSPPSPSPSSGGGGGGGSSSGGGGGGGRPARP</sequence>